<dbReference type="PROSITE" id="PS50404">
    <property type="entry name" value="GST_NTER"/>
    <property type="match status" value="1"/>
</dbReference>
<dbReference type="PANTHER" id="PTHR44051">
    <property type="entry name" value="GLUTATHIONE S-TRANSFERASE-RELATED"/>
    <property type="match status" value="1"/>
</dbReference>
<dbReference type="SUPFAM" id="SSF47616">
    <property type="entry name" value="GST C-terminal domain-like"/>
    <property type="match status" value="1"/>
</dbReference>
<evidence type="ECO:0000313" key="3">
    <source>
        <dbReference type="EMBL" id="KDR41461.1"/>
    </source>
</evidence>
<feature type="domain" description="GST N-terminal" evidence="1">
    <location>
        <begin position="1"/>
        <end position="83"/>
    </location>
</feature>
<feature type="domain" description="GST C-terminal" evidence="2">
    <location>
        <begin position="89"/>
        <end position="213"/>
    </location>
</feature>
<dbReference type="Gene3D" id="3.40.30.10">
    <property type="entry name" value="Glutaredoxin"/>
    <property type="match status" value="1"/>
</dbReference>
<dbReference type="InterPro" id="IPR004045">
    <property type="entry name" value="Glutathione_S-Trfase_N"/>
</dbReference>
<dbReference type="SFLD" id="SFLDS00019">
    <property type="entry name" value="Glutathione_Transferase_(cytos"/>
    <property type="match status" value="1"/>
</dbReference>
<dbReference type="PANTHER" id="PTHR44051:SF8">
    <property type="entry name" value="GLUTATHIONE S-TRANSFERASE GSTA"/>
    <property type="match status" value="1"/>
</dbReference>
<comment type="caution">
    <text evidence="3">The sequence shown here is derived from an EMBL/GenBank/DDBJ whole genome shotgun (WGS) entry which is preliminary data.</text>
</comment>
<dbReference type="Gene3D" id="1.20.1050.10">
    <property type="match status" value="1"/>
</dbReference>
<dbReference type="PROSITE" id="PS50405">
    <property type="entry name" value="GST_CTER"/>
    <property type="match status" value="1"/>
</dbReference>
<accession>A0A069PVT1</accession>
<dbReference type="CDD" id="cd03057">
    <property type="entry name" value="GST_N_Beta"/>
    <property type="match status" value="1"/>
</dbReference>
<dbReference type="STRING" id="60547.GCA_000751215_04146"/>
<keyword evidence="4" id="KW-1185">Reference proteome</keyword>
<evidence type="ECO:0000259" key="1">
    <source>
        <dbReference type="PROSITE" id="PS50404"/>
    </source>
</evidence>
<dbReference type="InterPro" id="IPR036249">
    <property type="entry name" value="Thioredoxin-like_sf"/>
</dbReference>
<gene>
    <name evidence="3" type="ORF">BG61_17415</name>
</gene>
<dbReference type="InterPro" id="IPR040079">
    <property type="entry name" value="Glutathione_S-Trfase"/>
</dbReference>
<sequence length="213" mass="23621">MKLYIAQATCSLAVQAIANELGLSPRLVHFDVFGKSTTEGGPFADVNPLLYVPALELDNEQKDRLTETITITSYLADQHPESGLIPRHGTMERVRMDQLLTFIATEIAQKHIPLMRKLMTEEGVAFNTGKLLSAYGVLDARLADGRAYLTGEQFTVADAYVWATMWHERSGVNLDHLKNLAAYIARIEARPSVQKALKDEADMVALHKQKLAA</sequence>
<dbReference type="InterPro" id="IPR004046">
    <property type="entry name" value="GST_C"/>
</dbReference>
<evidence type="ECO:0000313" key="4">
    <source>
        <dbReference type="Proteomes" id="UP000027466"/>
    </source>
</evidence>
<keyword evidence="3" id="KW-0808">Transferase</keyword>
<dbReference type="RefSeq" id="WP_035934732.1">
    <property type="nucleotide sequence ID" value="NZ_CADFFX010000005.1"/>
</dbReference>
<dbReference type="Proteomes" id="UP000027466">
    <property type="component" value="Unassembled WGS sequence"/>
</dbReference>
<dbReference type="Pfam" id="PF00043">
    <property type="entry name" value="GST_C"/>
    <property type="match status" value="1"/>
</dbReference>
<dbReference type="SFLD" id="SFLDG01150">
    <property type="entry name" value="Main.1:_Beta-like"/>
    <property type="match status" value="1"/>
</dbReference>
<evidence type="ECO:0000259" key="2">
    <source>
        <dbReference type="PROSITE" id="PS50405"/>
    </source>
</evidence>
<dbReference type="InterPro" id="IPR010987">
    <property type="entry name" value="Glutathione-S-Trfase_C-like"/>
</dbReference>
<dbReference type="SUPFAM" id="SSF52833">
    <property type="entry name" value="Thioredoxin-like"/>
    <property type="match status" value="1"/>
</dbReference>
<dbReference type="SFLD" id="SFLDG00358">
    <property type="entry name" value="Main_(cytGST)"/>
    <property type="match status" value="1"/>
</dbReference>
<dbReference type="EMBL" id="JFHC01000027">
    <property type="protein sequence ID" value="KDR41461.1"/>
    <property type="molecule type" value="Genomic_DNA"/>
</dbReference>
<protein>
    <submittedName>
        <fullName evidence="3">Glutathione S-transferase</fullName>
    </submittedName>
</protein>
<dbReference type="GO" id="GO:0016740">
    <property type="term" value="F:transferase activity"/>
    <property type="evidence" value="ECO:0007669"/>
    <property type="project" value="UniProtKB-KW"/>
</dbReference>
<organism evidence="3 4">
    <name type="scientific">Caballeronia glathei</name>
    <dbReference type="NCBI Taxonomy" id="60547"/>
    <lineage>
        <taxon>Bacteria</taxon>
        <taxon>Pseudomonadati</taxon>
        <taxon>Pseudomonadota</taxon>
        <taxon>Betaproteobacteria</taxon>
        <taxon>Burkholderiales</taxon>
        <taxon>Burkholderiaceae</taxon>
        <taxon>Caballeronia</taxon>
    </lineage>
</organism>
<dbReference type="InterPro" id="IPR036282">
    <property type="entry name" value="Glutathione-S-Trfase_C_sf"/>
</dbReference>
<dbReference type="AlphaFoldDB" id="A0A069PVT1"/>
<name>A0A069PVT1_9BURK</name>
<proteinExistence type="predicted"/>
<reference evidence="3 4" key="1">
    <citation type="submission" date="2014-03" db="EMBL/GenBank/DDBJ databases">
        <title>Draft Genome Sequences of Four Burkholderia Strains.</title>
        <authorList>
            <person name="Liu X.Y."/>
            <person name="Li C.X."/>
            <person name="Xu J.H."/>
        </authorList>
    </citation>
    <scope>NUCLEOTIDE SEQUENCE [LARGE SCALE GENOMIC DNA]</scope>
    <source>
        <strain evidence="3 4">DSM 50014</strain>
    </source>
</reference>